<reference evidence="2 3" key="1">
    <citation type="submission" date="2017-10" db="EMBL/GenBank/DDBJ databases">
        <title>Two draft genome sequences of Pusillimonas sp. strains isolated from a nitrate- and radionuclide-contaminated groundwater in Russia.</title>
        <authorList>
            <person name="Grouzdev D.S."/>
            <person name="Tourova T.P."/>
            <person name="Goeva M.A."/>
            <person name="Babich T.L."/>
            <person name="Sokolova D.S."/>
            <person name="Abdullin R."/>
            <person name="Poltaraus A.B."/>
            <person name="Toshchakov S.V."/>
            <person name="Nazina T.N."/>
        </authorList>
    </citation>
    <scope>NUCLEOTIDE SEQUENCE [LARGE SCALE GENOMIC DNA]</scope>
    <source>
        <strain evidence="2 3">JR1/69-3-13</strain>
    </source>
</reference>
<comment type="caution">
    <text evidence="2">The sequence shown here is derived from an EMBL/GenBank/DDBJ whole genome shotgun (WGS) entry which is preliminary data.</text>
</comment>
<evidence type="ECO:0000256" key="1">
    <source>
        <dbReference type="SAM" id="MobiDB-lite"/>
    </source>
</evidence>
<dbReference type="EMBL" id="PDNW01000016">
    <property type="protein sequence ID" value="PLC48712.1"/>
    <property type="molecule type" value="Genomic_DNA"/>
</dbReference>
<proteinExistence type="predicted"/>
<feature type="compositionally biased region" description="Basic and acidic residues" evidence="1">
    <location>
        <begin position="214"/>
        <end position="227"/>
    </location>
</feature>
<feature type="region of interest" description="Disordered" evidence="1">
    <location>
        <begin position="201"/>
        <end position="227"/>
    </location>
</feature>
<accession>A0A2N4U116</accession>
<evidence type="ECO:0000313" key="2">
    <source>
        <dbReference type="EMBL" id="PLC48712.1"/>
    </source>
</evidence>
<dbReference type="AlphaFoldDB" id="A0A2N4U116"/>
<name>A0A2N4U116_9BURK</name>
<keyword evidence="3" id="KW-1185">Reference proteome</keyword>
<dbReference type="RefSeq" id="WP_102075042.1">
    <property type="nucleotide sequence ID" value="NZ_PDNW01000016.1"/>
</dbReference>
<sequence length="246" mass="27364">MSTLSDNQKSLMQWLGAIPEHGKALGLHAICWNICFLLSRRTVSDVEAMRDVLCEHINGIGAGGWDYELPPPGFNWQLHGTVIWRAICALPEELKVKANNVENWELVAVVALHSVQQALASLWSEPIGLGVLPVTVSPESQTLVTSASQWYQWASREREAGSVAIGRKVKKGSEKGNASSYRAEQKTERRLLILREAKEVRGKNPKLSKSQIAKRIEGHHPGRDGRPEVGYGWRTVYDVLTEAPKK</sequence>
<evidence type="ECO:0000313" key="3">
    <source>
        <dbReference type="Proteomes" id="UP000234190"/>
    </source>
</evidence>
<gene>
    <name evidence="2" type="ORF">CR159_16320</name>
</gene>
<protein>
    <submittedName>
        <fullName evidence="2">Uncharacterized protein</fullName>
    </submittedName>
</protein>
<dbReference type="OrthoDB" id="10002688at2"/>
<dbReference type="Proteomes" id="UP000234190">
    <property type="component" value="Unassembled WGS sequence"/>
</dbReference>
<organism evidence="2 3">
    <name type="scientific">Pollutimonas subterranea</name>
    <dbReference type="NCBI Taxonomy" id="2045210"/>
    <lineage>
        <taxon>Bacteria</taxon>
        <taxon>Pseudomonadati</taxon>
        <taxon>Pseudomonadota</taxon>
        <taxon>Betaproteobacteria</taxon>
        <taxon>Burkholderiales</taxon>
        <taxon>Alcaligenaceae</taxon>
        <taxon>Pollutimonas</taxon>
    </lineage>
</organism>